<feature type="transmembrane region" description="Helical" evidence="1">
    <location>
        <begin position="158"/>
        <end position="176"/>
    </location>
</feature>
<feature type="transmembrane region" description="Helical" evidence="1">
    <location>
        <begin position="327"/>
        <end position="348"/>
    </location>
</feature>
<gene>
    <name evidence="3" type="ORF">IV203_037529</name>
</gene>
<dbReference type="EMBL" id="JAGRRH010000009">
    <property type="protein sequence ID" value="KAG7364327.1"/>
    <property type="molecule type" value="Genomic_DNA"/>
</dbReference>
<dbReference type="CDD" id="cd03506">
    <property type="entry name" value="Delta6-FADS-like"/>
    <property type="match status" value="1"/>
</dbReference>
<protein>
    <submittedName>
        <fullName evidence="3">Fatty acid desaturase</fullName>
    </submittedName>
</protein>
<evidence type="ECO:0000256" key="1">
    <source>
        <dbReference type="SAM" id="Phobius"/>
    </source>
</evidence>
<keyword evidence="4" id="KW-1185">Reference proteome</keyword>
<organism evidence="3 4">
    <name type="scientific">Nitzschia inconspicua</name>
    <dbReference type="NCBI Taxonomy" id="303405"/>
    <lineage>
        <taxon>Eukaryota</taxon>
        <taxon>Sar</taxon>
        <taxon>Stramenopiles</taxon>
        <taxon>Ochrophyta</taxon>
        <taxon>Bacillariophyta</taxon>
        <taxon>Bacillariophyceae</taxon>
        <taxon>Bacillariophycidae</taxon>
        <taxon>Bacillariales</taxon>
        <taxon>Bacillariaceae</taxon>
        <taxon>Nitzschia</taxon>
    </lineage>
</organism>
<reference evidence="3" key="1">
    <citation type="journal article" date="2021" name="Sci. Rep.">
        <title>Diploid genomic architecture of Nitzschia inconspicua, an elite biomass production diatom.</title>
        <authorList>
            <person name="Oliver A."/>
            <person name="Podell S."/>
            <person name="Pinowska A."/>
            <person name="Traller J.C."/>
            <person name="Smith S.R."/>
            <person name="McClure R."/>
            <person name="Beliaev A."/>
            <person name="Bohutskyi P."/>
            <person name="Hill E.A."/>
            <person name="Rabines A."/>
            <person name="Zheng H."/>
            <person name="Allen L.Z."/>
            <person name="Kuo A."/>
            <person name="Grigoriev I.V."/>
            <person name="Allen A.E."/>
            <person name="Hazlebeck D."/>
            <person name="Allen E.E."/>
        </authorList>
    </citation>
    <scope>NUCLEOTIDE SEQUENCE</scope>
    <source>
        <strain evidence="3">Hildebrandi</strain>
    </source>
</reference>
<dbReference type="SMART" id="SM01117">
    <property type="entry name" value="Cyt-b5"/>
    <property type="match status" value="1"/>
</dbReference>
<proteinExistence type="predicted"/>
<dbReference type="InterPro" id="IPR005804">
    <property type="entry name" value="FA_desaturase_dom"/>
</dbReference>
<reference evidence="3" key="2">
    <citation type="submission" date="2021-04" db="EMBL/GenBank/DDBJ databases">
        <authorList>
            <person name="Podell S."/>
        </authorList>
    </citation>
    <scope>NUCLEOTIDE SEQUENCE</scope>
    <source>
        <strain evidence="3">Hildebrandi</strain>
    </source>
</reference>
<dbReference type="InterPro" id="IPR012171">
    <property type="entry name" value="Fatty_acid_desaturase"/>
</dbReference>
<evidence type="ECO:0000313" key="3">
    <source>
        <dbReference type="EMBL" id="KAG7364327.1"/>
    </source>
</evidence>
<dbReference type="Pfam" id="PF00487">
    <property type="entry name" value="FA_desaturase"/>
    <property type="match status" value="1"/>
</dbReference>
<evidence type="ECO:0000259" key="2">
    <source>
        <dbReference type="SMART" id="SM01117"/>
    </source>
</evidence>
<dbReference type="GO" id="GO:0016717">
    <property type="term" value="F:oxidoreductase activity, acting on paired donors, with oxidation of a pair of donors resulting in the reduction of molecular oxygen to two molecules of water"/>
    <property type="evidence" value="ECO:0007669"/>
    <property type="project" value="TreeGrafter"/>
</dbReference>
<dbReference type="PANTHER" id="PTHR19353">
    <property type="entry name" value="FATTY ACID DESATURASE 2"/>
    <property type="match status" value="1"/>
</dbReference>
<dbReference type="InterPro" id="IPR001199">
    <property type="entry name" value="Cyt_B5-like_heme/steroid-bd"/>
</dbReference>
<dbReference type="GO" id="GO:0016020">
    <property type="term" value="C:membrane"/>
    <property type="evidence" value="ECO:0007669"/>
    <property type="project" value="TreeGrafter"/>
</dbReference>
<keyword evidence="1" id="KW-0812">Transmembrane</keyword>
<dbReference type="GO" id="GO:0006629">
    <property type="term" value="P:lipid metabolic process"/>
    <property type="evidence" value="ECO:0007669"/>
    <property type="project" value="InterPro"/>
</dbReference>
<name>A0A9K3LLG9_9STRA</name>
<dbReference type="AlphaFoldDB" id="A0A9K3LLG9"/>
<dbReference type="Proteomes" id="UP000693970">
    <property type="component" value="Unassembled WGS sequence"/>
</dbReference>
<feature type="transmembrane region" description="Helical" evidence="1">
    <location>
        <begin position="134"/>
        <end position="152"/>
    </location>
</feature>
<dbReference type="PIRSF" id="PIRSF015921">
    <property type="entry name" value="FA_sphinglp_des"/>
    <property type="match status" value="1"/>
</dbReference>
<sequence length="465" mass="53185">MAPDADKLRLRKSVLSSGQPGIDDHGREETIDRLVTLKSLSGNEVCIDGVIYDITSFDHPGGETIRVFGGNDATIQYKMIHPYHTAKHLEKMKVVGRVPDYVSEYKWDTDFEREMKKEVFKIVHRGKEFGTTGYFVRATAYIFVFLVLQFQWMQQTSFPLAIVYGISMAFIGLNVQHDANHGAASKRVWVNDLLGLGADWIGGSKYLWMEKHWTHHTYTNHRDLDPDGLAAEPFLLFNDYDLLSPKRAPYHAFQAFYFVLVLAGYWISSVVDFPMIYNLQDRGTLEVGIRLDNDWIQSKRKYGFGLRLLYLFCNVAVPLYNDFSLVTLAQINVMGIAGSLTLGLLFTLSHNFDGANRDPTKPVRETGEPVCWFKSQVETSSTYGGFVAGCLTGGLNFQIEHHLFPRMSSAWYPYIAPTVRRVCEKHGVKYTYFPYLWQNMYSTFKYTHEVGNGSHWKNNPFKGET</sequence>
<keyword evidence="1" id="KW-1133">Transmembrane helix</keyword>
<accession>A0A9K3LLG9</accession>
<evidence type="ECO:0000313" key="4">
    <source>
        <dbReference type="Proteomes" id="UP000693970"/>
    </source>
</evidence>
<keyword evidence="1" id="KW-0472">Membrane</keyword>
<comment type="caution">
    <text evidence="3">The sequence shown here is derived from an EMBL/GenBank/DDBJ whole genome shotgun (WGS) entry which is preliminary data.</text>
</comment>
<dbReference type="PANTHER" id="PTHR19353:SF75">
    <property type="entry name" value="FATTY ACID DESATURASE, PUTATIVE-RELATED"/>
    <property type="match status" value="1"/>
</dbReference>
<dbReference type="Pfam" id="PF00173">
    <property type="entry name" value="Cyt-b5"/>
    <property type="match status" value="1"/>
</dbReference>
<dbReference type="OrthoDB" id="260519at2759"/>
<feature type="domain" description="Cytochrome b5 heme-binding" evidence="2">
    <location>
        <begin position="35"/>
        <end position="99"/>
    </location>
</feature>
<feature type="transmembrane region" description="Helical" evidence="1">
    <location>
        <begin position="248"/>
        <end position="267"/>
    </location>
</feature>